<name>A0AA38PH11_9AGAR</name>
<organism evidence="2 3">
    <name type="scientific">Lentinula raphanica</name>
    <dbReference type="NCBI Taxonomy" id="153919"/>
    <lineage>
        <taxon>Eukaryota</taxon>
        <taxon>Fungi</taxon>
        <taxon>Dikarya</taxon>
        <taxon>Basidiomycota</taxon>
        <taxon>Agaricomycotina</taxon>
        <taxon>Agaricomycetes</taxon>
        <taxon>Agaricomycetidae</taxon>
        <taxon>Agaricales</taxon>
        <taxon>Marasmiineae</taxon>
        <taxon>Omphalotaceae</taxon>
        <taxon>Lentinula</taxon>
    </lineage>
</organism>
<dbReference type="Proteomes" id="UP001163846">
    <property type="component" value="Unassembled WGS sequence"/>
</dbReference>
<evidence type="ECO:0008006" key="4">
    <source>
        <dbReference type="Google" id="ProtNLM"/>
    </source>
</evidence>
<evidence type="ECO:0000256" key="1">
    <source>
        <dbReference type="SAM" id="SignalP"/>
    </source>
</evidence>
<protein>
    <recommendedName>
        <fullName evidence="4">Ser-Thr-rich glycosyl-phosphatidyl-inositol-anchored membrane family-domain-containing protein</fullName>
    </recommendedName>
</protein>
<accession>A0AA38PH11</accession>
<gene>
    <name evidence="2" type="ORF">F5878DRAFT_555159</name>
</gene>
<proteinExistence type="predicted"/>
<feature type="signal peptide" evidence="1">
    <location>
        <begin position="1"/>
        <end position="19"/>
    </location>
</feature>
<keyword evidence="3" id="KW-1185">Reference proteome</keyword>
<dbReference type="AlphaFoldDB" id="A0AA38PH11"/>
<evidence type="ECO:0000313" key="2">
    <source>
        <dbReference type="EMBL" id="KAJ3842784.1"/>
    </source>
</evidence>
<dbReference type="EMBL" id="MU805994">
    <property type="protein sequence ID" value="KAJ3842784.1"/>
    <property type="molecule type" value="Genomic_DNA"/>
</dbReference>
<keyword evidence="1" id="KW-0732">Signal</keyword>
<reference evidence="2" key="1">
    <citation type="submission" date="2022-08" db="EMBL/GenBank/DDBJ databases">
        <authorList>
            <consortium name="DOE Joint Genome Institute"/>
            <person name="Min B."/>
            <person name="Riley R."/>
            <person name="Sierra-Patev S."/>
            <person name="Naranjo-Ortiz M."/>
            <person name="Looney B."/>
            <person name="Konkel Z."/>
            <person name="Slot J.C."/>
            <person name="Sakamoto Y."/>
            <person name="Steenwyk J.L."/>
            <person name="Rokas A."/>
            <person name="Carro J."/>
            <person name="Camarero S."/>
            <person name="Ferreira P."/>
            <person name="Molpeceres G."/>
            <person name="Ruiz-Duenas F.J."/>
            <person name="Serrano A."/>
            <person name="Henrissat B."/>
            <person name="Drula E."/>
            <person name="Hughes K.W."/>
            <person name="Mata J.L."/>
            <person name="Ishikawa N.K."/>
            <person name="Vargas-Isla R."/>
            <person name="Ushijima S."/>
            <person name="Smith C.A."/>
            <person name="Ahrendt S."/>
            <person name="Andreopoulos W."/>
            <person name="He G."/>
            <person name="Labutti K."/>
            <person name="Lipzen A."/>
            <person name="Ng V."/>
            <person name="Sandor L."/>
            <person name="Barry K."/>
            <person name="Martinez A.T."/>
            <person name="Xiao Y."/>
            <person name="Gibbons J.G."/>
            <person name="Terashima K."/>
            <person name="Hibbett D.S."/>
            <person name="Grigoriev I.V."/>
        </authorList>
    </citation>
    <scope>NUCLEOTIDE SEQUENCE</scope>
    <source>
        <strain evidence="2">TFB9207</strain>
    </source>
</reference>
<evidence type="ECO:0000313" key="3">
    <source>
        <dbReference type="Proteomes" id="UP001163846"/>
    </source>
</evidence>
<sequence length="129" mass="14048">MSPLFAALCFLTISFASLGASMPLSLRDVYVPHIIAPDTDTVWNCGQYGTVSWDSSNLPKEVTNSQGMVVLFKDGLEDIEHPLASGFDVVQSHSISFTVPKVPPKSDYQIVLFGDSGNFSPKFTIKCDD</sequence>
<comment type="caution">
    <text evidence="2">The sequence shown here is derived from an EMBL/GenBank/DDBJ whole genome shotgun (WGS) entry which is preliminary data.</text>
</comment>
<feature type="chain" id="PRO_5041376869" description="Ser-Thr-rich glycosyl-phosphatidyl-inositol-anchored membrane family-domain-containing protein" evidence="1">
    <location>
        <begin position="20"/>
        <end position="129"/>
    </location>
</feature>